<keyword evidence="2" id="KW-0805">Transcription regulation</keyword>
<accession>A0A2K1J1P6</accession>
<dbReference type="InterPro" id="IPR054502">
    <property type="entry name" value="bHLH-TF_ACT-like_plant"/>
</dbReference>
<evidence type="ECO:0000256" key="1">
    <source>
        <dbReference type="ARBA" id="ARBA00004123"/>
    </source>
</evidence>
<reference evidence="7 9" key="2">
    <citation type="journal article" date="2018" name="Plant J.">
        <title>The Physcomitrella patens chromosome-scale assembly reveals moss genome structure and evolution.</title>
        <authorList>
            <person name="Lang D."/>
            <person name="Ullrich K.K."/>
            <person name="Murat F."/>
            <person name="Fuchs J."/>
            <person name="Jenkins J."/>
            <person name="Haas F.B."/>
            <person name="Piednoel M."/>
            <person name="Gundlach H."/>
            <person name="Van Bel M."/>
            <person name="Meyberg R."/>
            <person name="Vives C."/>
            <person name="Morata J."/>
            <person name="Symeonidi A."/>
            <person name="Hiss M."/>
            <person name="Muchero W."/>
            <person name="Kamisugi Y."/>
            <person name="Saleh O."/>
            <person name="Blanc G."/>
            <person name="Decker E.L."/>
            <person name="van Gessel N."/>
            <person name="Grimwood J."/>
            <person name="Hayes R.D."/>
            <person name="Graham S.W."/>
            <person name="Gunter L.E."/>
            <person name="McDaniel S.F."/>
            <person name="Hoernstein S.N.W."/>
            <person name="Larsson A."/>
            <person name="Li F.W."/>
            <person name="Perroud P.F."/>
            <person name="Phillips J."/>
            <person name="Ranjan P."/>
            <person name="Rokshar D.S."/>
            <person name="Rothfels C.J."/>
            <person name="Schneider L."/>
            <person name="Shu S."/>
            <person name="Stevenson D.W."/>
            <person name="Thummler F."/>
            <person name="Tillich M."/>
            <person name="Villarreal Aguilar J.C."/>
            <person name="Widiez T."/>
            <person name="Wong G.K."/>
            <person name="Wymore A."/>
            <person name="Zhang Y."/>
            <person name="Zimmer A.D."/>
            <person name="Quatrano R.S."/>
            <person name="Mayer K.F.X."/>
            <person name="Goodstein D."/>
            <person name="Casacuberta J.M."/>
            <person name="Vandepoele K."/>
            <person name="Reski R."/>
            <person name="Cuming A.C."/>
            <person name="Tuskan G.A."/>
            <person name="Maumus F."/>
            <person name="Salse J."/>
            <person name="Schmutz J."/>
            <person name="Rensing S.A."/>
        </authorList>
    </citation>
    <scope>NUCLEOTIDE SEQUENCE [LARGE SCALE GENOMIC DNA]</scope>
    <source>
        <strain evidence="8 9">cv. Gransden 2004</strain>
    </source>
</reference>
<dbReference type="Proteomes" id="UP000006727">
    <property type="component" value="Chromosome 18"/>
</dbReference>
<dbReference type="AlphaFoldDB" id="A0A2K1J1P6"/>
<dbReference type="GeneID" id="112295652"/>
<sequence>MALNMGMPMEYNDALDHCNYVDQEYWSDLTDTESNDDYTFTPRAFEHIVPRSSKRTYGVFFASEAVLEQKKRSRINEQFELLRAAIPSSCTDVKASILTGAYEYIKKLERQVQDLQHELDAESCCEDDASYSDDDLSTCEVDLRQWFTEEKRPVGCNAASEAELTSCHGCPQPTVEVVQTQGRLKIHVECEKRSGLLVDIMEVLESSGLNVEQASITCQEHLVFDGVGSEVEEDDGAECRRVSYVNAEHVESRLRCLIVKQKD</sequence>
<dbReference type="SMART" id="SM00353">
    <property type="entry name" value="HLH"/>
    <property type="match status" value="1"/>
</dbReference>
<dbReference type="Pfam" id="PF22754">
    <property type="entry name" value="bHLH-TF_ACT-like_plant"/>
    <property type="match status" value="1"/>
</dbReference>
<evidence type="ECO:0000259" key="6">
    <source>
        <dbReference type="PROSITE" id="PS50888"/>
    </source>
</evidence>
<dbReference type="GO" id="GO:0003700">
    <property type="term" value="F:DNA-binding transcription factor activity"/>
    <property type="evidence" value="ECO:0000318"/>
    <property type="project" value="GO_Central"/>
</dbReference>
<dbReference type="Gramene" id="Pp3c18_19850V3.2">
    <property type="protein sequence ID" value="Pp3c18_19850V3.2"/>
    <property type="gene ID" value="Pp3c18_19850"/>
</dbReference>
<evidence type="ECO:0000313" key="8">
    <source>
        <dbReference type="EnsemblPlants" id="Pp3c18_19850V3.1"/>
    </source>
</evidence>
<gene>
    <name evidence="8" type="primary">LOC112295652</name>
    <name evidence="7" type="ORF">PHYPA_023350</name>
</gene>
<dbReference type="GO" id="GO:0005634">
    <property type="term" value="C:nucleus"/>
    <property type="evidence" value="ECO:0000318"/>
    <property type="project" value="GO_Central"/>
</dbReference>
<reference evidence="8" key="3">
    <citation type="submission" date="2020-12" db="UniProtKB">
        <authorList>
            <consortium name="EnsemblPlants"/>
        </authorList>
    </citation>
    <scope>IDENTIFICATION</scope>
</reference>
<feature type="domain" description="BHLH" evidence="6">
    <location>
        <begin position="59"/>
        <end position="108"/>
    </location>
</feature>
<dbReference type="Gramene" id="Pp3c18_19850V3.1">
    <property type="protein sequence ID" value="Pp3c18_19850V3.1"/>
    <property type="gene ID" value="Pp3c18_19850"/>
</dbReference>
<proteinExistence type="predicted"/>
<dbReference type="GO" id="GO:0046983">
    <property type="term" value="F:protein dimerization activity"/>
    <property type="evidence" value="ECO:0007669"/>
    <property type="project" value="InterPro"/>
</dbReference>
<dbReference type="Gene3D" id="4.10.280.10">
    <property type="entry name" value="Helix-loop-helix DNA-binding domain"/>
    <property type="match status" value="1"/>
</dbReference>
<organism evidence="7">
    <name type="scientific">Physcomitrium patens</name>
    <name type="common">Spreading-leaved earth moss</name>
    <name type="synonym">Physcomitrella patens</name>
    <dbReference type="NCBI Taxonomy" id="3218"/>
    <lineage>
        <taxon>Eukaryota</taxon>
        <taxon>Viridiplantae</taxon>
        <taxon>Streptophyta</taxon>
        <taxon>Embryophyta</taxon>
        <taxon>Bryophyta</taxon>
        <taxon>Bryophytina</taxon>
        <taxon>Bryopsida</taxon>
        <taxon>Funariidae</taxon>
        <taxon>Funariales</taxon>
        <taxon>Funariaceae</taxon>
        <taxon>Physcomitrium</taxon>
    </lineage>
</organism>
<dbReference type="SUPFAM" id="SSF47459">
    <property type="entry name" value="HLH, helix-loop-helix DNA-binding domain"/>
    <property type="match status" value="1"/>
</dbReference>
<dbReference type="PANTHER" id="PTHR31945">
    <property type="entry name" value="TRANSCRIPTION FACTOR SCREAM2-RELATED"/>
    <property type="match status" value="1"/>
</dbReference>
<dbReference type="RefSeq" id="XP_024403267.1">
    <property type="nucleotide sequence ID" value="XM_024547499.2"/>
</dbReference>
<evidence type="ECO:0000256" key="4">
    <source>
        <dbReference type="ARBA" id="ARBA00023242"/>
    </source>
</evidence>
<evidence type="ECO:0000256" key="2">
    <source>
        <dbReference type="ARBA" id="ARBA00023015"/>
    </source>
</evidence>
<dbReference type="PANTHER" id="PTHR31945:SF11">
    <property type="entry name" value="TRANSCRIPTION FACTOR ABORTED MICROSPORES"/>
    <property type="match status" value="1"/>
</dbReference>
<dbReference type="EMBL" id="ABEU02000018">
    <property type="protein sequence ID" value="PNR35450.1"/>
    <property type="molecule type" value="Genomic_DNA"/>
</dbReference>
<keyword evidence="3" id="KW-0804">Transcription</keyword>
<dbReference type="EnsemblPlants" id="Pp3c18_19850V3.2">
    <property type="protein sequence ID" value="Pp3c18_19850V3.2"/>
    <property type="gene ID" value="Pp3c18_19850"/>
</dbReference>
<dbReference type="KEGG" id="ppp:112295652"/>
<dbReference type="GO" id="GO:0043565">
    <property type="term" value="F:sequence-specific DNA binding"/>
    <property type="evidence" value="ECO:0000318"/>
    <property type="project" value="GO_Central"/>
</dbReference>
<reference evidence="7 9" key="1">
    <citation type="journal article" date="2008" name="Science">
        <title>The Physcomitrella genome reveals evolutionary insights into the conquest of land by plants.</title>
        <authorList>
            <person name="Rensing S."/>
            <person name="Lang D."/>
            <person name="Zimmer A."/>
            <person name="Terry A."/>
            <person name="Salamov A."/>
            <person name="Shapiro H."/>
            <person name="Nishiyama T."/>
            <person name="Perroud P.-F."/>
            <person name="Lindquist E."/>
            <person name="Kamisugi Y."/>
            <person name="Tanahashi T."/>
            <person name="Sakakibara K."/>
            <person name="Fujita T."/>
            <person name="Oishi K."/>
            <person name="Shin-I T."/>
            <person name="Kuroki Y."/>
            <person name="Toyoda A."/>
            <person name="Suzuki Y."/>
            <person name="Hashimoto A."/>
            <person name="Yamaguchi K."/>
            <person name="Sugano A."/>
            <person name="Kohara Y."/>
            <person name="Fujiyama A."/>
            <person name="Anterola A."/>
            <person name="Aoki S."/>
            <person name="Ashton N."/>
            <person name="Barbazuk W.B."/>
            <person name="Barker E."/>
            <person name="Bennetzen J."/>
            <person name="Bezanilla M."/>
            <person name="Blankenship R."/>
            <person name="Cho S.H."/>
            <person name="Dutcher S."/>
            <person name="Estelle M."/>
            <person name="Fawcett J.A."/>
            <person name="Gundlach H."/>
            <person name="Hanada K."/>
            <person name="Heyl A."/>
            <person name="Hicks K.A."/>
            <person name="Hugh J."/>
            <person name="Lohr M."/>
            <person name="Mayer K."/>
            <person name="Melkozernov A."/>
            <person name="Murata T."/>
            <person name="Nelson D."/>
            <person name="Pils B."/>
            <person name="Prigge M."/>
            <person name="Reiss B."/>
            <person name="Renner T."/>
            <person name="Rombauts S."/>
            <person name="Rushton P."/>
            <person name="Sanderfoot A."/>
            <person name="Schween G."/>
            <person name="Shiu S.-H."/>
            <person name="Stueber K."/>
            <person name="Theodoulou F.L."/>
            <person name="Tu H."/>
            <person name="Van de Peer Y."/>
            <person name="Verrier P.J."/>
            <person name="Waters E."/>
            <person name="Wood A."/>
            <person name="Yang L."/>
            <person name="Cove D."/>
            <person name="Cuming A."/>
            <person name="Hasebe M."/>
            <person name="Lucas S."/>
            <person name="Mishler D.B."/>
            <person name="Reski R."/>
            <person name="Grigoriev I."/>
            <person name="Quatrano R.S."/>
            <person name="Boore J.L."/>
        </authorList>
    </citation>
    <scope>NUCLEOTIDE SEQUENCE [LARGE SCALE GENOMIC DNA]</scope>
    <source>
        <strain evidence="8 9">cv. Gransden 2004</strain>
    </source>
</reference>
<dbReference type="OrthoDB" id="1917523at2759"/>
<dbReference type="PaxDb" id="3218-PP1S33_238V6.1"/>
<dbReference type="InterPro" id="IPR011598">
    <property type="entry name" value="bHLH_dom"/>
</dbReference>
<dbReference type="PROSITE" id="PS50888">
    <property type="entry name" value="BHLH"/>
    <property type="match status" value="1"/>
</dbReference>
<dbReference type="STRING" id="3218.A0A2K1J1P6"/>
<dbReference type="InterPro" id="IPR036638">
    <property type="entry name" value="HLH_DNA-bd_sf"/>
</dbReference>
<dbReference type="GO" id="GO:0006355">
    <property type="term" value="P:regulation of DNA-templated transcription"/>
    <property type="evidence" value="ECO:0000318"/>
    <property type="project" value="GO_Central"/>
</dbReference>
<evidence type="ECO:0000313" key="7">
    <source>
        <dbReference type="EMBL" id="PNR35450.1"/>
    </source>
</evidence>
<evidence type="ECO:0000256" key="3">
    <source>
        <dbReference type="ARBA" id="ARBA00023163"/>
    </source>
</evidence>
<keyword evidence="9" id="KW-1185">Reference proteome</keyword>
<dbReference type="FunCoup" id="A0A2K1J1P6">
    <property type="interactions" value="625"/>
</dbReference>
<protein>
    <recommendedName>
        <fullName evidence="6">BHLH domain-containing protein</fullName>
    </recommendedName>
</protein>
<keyword evidence="4" id="KW-0539">Nucleus</keyword>
<keyword evidence="5" id="KW-0175">Coiled coil</keyword>
<evidence type="ECO:0000313" key="9">
    <source>
        <dbReference type="Proteomes" id="UP000006727"/>
    </source>
</evidence>
<dbReference type="EnsemblPlants" id="Pp3c18_19850V3.1">
    <property type="protein sequence ID" value="Pp3c18_19850V3.1"/>
    <property type="gene ID" value="Pp3c18_19850"/>
</dbReference>
<name>A0A2K1J1P6_PHYPA</name>
<feature type="coiled-coil region" evidence="5">
    <location>
        <begin position="98"/>
        <end position="125"/>
    </location>
</feature>
<comment type="subcellular location">
    <subcellularLocation>
        <location evidence="1">Nucleus</location>
    </subcellularLocation>
</comment>
<evidence type="ECO:0000256" key="5">
    <source>
        <dbReference type="SAM" id="Coils"/>
    </source>
</evidence>
<dbReference type="Pfam" id="PF00010">
    <property type="entry name" value="HLH"/>
    <property type="match status" value="1"/>
</dbReference>
<dbReference type="InterPro" id="IPR051358">
    <property type="entry name" value="TF_AMS/ICE1/BHLH6-like"/>
</dbReference>